<gene>
    <name evidence="2" type="ORF">Hypma_007295</name>
</gene>
<name>A0A369KAJ3_HYPMA</name>
<organism evidence="2 3">
    <name type="scientific">Hypsizygus marmoreus</name>
    <name type="common">White beech mushroom</name>
    <name type="synonym">Agaricus marmoreus</name>
    <dbReference type="NCBI Taxonomy" id="39966"/>
    <lineage>
        <taxon>Eukaryota</taxon>
        <taxon>Fungi</taxon>
        <taxon>Dikarya</taxon>
        <taxon>Basidiomycota</taxon>
        <taxon>Agaricomycotina</taxon>
        <taxon>Agaricomycetes</taxon>
        <taxon>Agaricomycetidae</taxon>
        <taxon>Agaricales</taxon>
        <taxon>Tricholomatineae</taxon>
        <taxon>Lyophyllaceae</taxon>
        <taxon>Hypsizygus</taxon>
    </lineage>
</organism>
<reference evidence="2" key="1">
    <citation type="submission" date="2018-04" db="EMBL/GenBank/DDBJ databases">
        <title>Whole genome sequencing of Hypsizygus marmoreus.</title>
        <authorList>
            <person name="Choi I.-G."/>
            <person name="Min B."/>
            <person name="Kim J.-G."/>
            <person name="Kim S."/>
            <person name="Oh Y.-L."/>
            <person name="Kong W.-S."/>
            <person name="Park H."/>
            <person name="Jeong J."/>
            <person name="Song E.-S."/>
        </authorList>
    </citation>
    <scope>NUCLEOTIDE SEQUENCE [LARGE SCALE GENOMIC DNA]</scope>
    <source>
        <strain evidence="2">51987-8</strain>
    </source>
</reference>
<feature type="compositionally biased region" description="Basic and acidic residues" evidence="1">
    <location>
        <begin position="56"/>
        <end position="79"/>
    </location>
</feature>
<dbReference type="Proteomes" id="UP000076154">
    <property type="component" value="Unassembled WGS sequence"/>
</dbReference>
<proteinExistence type="predicted"/>
<dbReference type="InParanoid" id="A0A369KAJ3"/>
<dbReference type="AlphaFoldDB" id="A0A369KAJ3"/>
<keyword evidence="3" id="KW-1185">Reference proteome</keyword>
<evidence type="ECO:0000313" key="2">
    <source>
        <dbReference type="EMBL" id="RDB30470.1"/>
    </source>
</evidence>
<feature type="compositionally biased region" description="Basic and acidic residues" evidence="1">
    <location>
        <begin position="9"/>
        <end position="24"/>
    </location>
</feature>
<protein>
    <submittedName>
        <fullName evidence="2">Uncharacterized protein</fullName>
    </submittedName>
</protein>
<sequence length="164" mass="18033">MASPAAPPDARESTMRVHGRDKTCPAKVARLGQQDRHPLPGPNKAIYGASATSNLEGERDDGHGQQGGERYDNGGEDRNLSTTSTRTHTRTDGGNNSHHYISTSPRFVSPSTLEQVHEAAAVQSLLCPELPVSRTCWFSNLFTVRKQDIFEMLWFCRHWGTGTG</sequence>
<accession>A0A369KAJ3</accession>
<dbReference type="EMBL" id="LUEZ02000005">
    <property type="protein sequence ID" value="RDB30470.1"/>
    <property type="molecule type" value="Genomic_DNA"/>
</dbReference>
<evidence type="ECO:0000313" key="3">
    <source>
        <dbReference type="Proteomes" id="UP000076154"/>
    </source>
</evidence>
<comment type="caution">
    <text evidence="2">The sequence shown here is derived from an EMBL/GenBank/DDBJ whole genome shotgun (WGS) entry which is preliminary data.</text>
</comment>
<feature type="region of interest" description="Disordered" evidence="1">
    <location>
        <begin position="1"/>
        <end position="100"/>
    </location>
</feature>
<evidence type="ECO:0000256" key="1">
    <source>
        <dbReference type="SAM" id="MobiDB-lite"/>
    </source>
</evidence>